<reference evidence="1 2" key="1">
    <citation type="submission" date="2015-06" db="EMBL/GenBank/DDBJ databases">
        <title>Draft genome sequencing of a biphenyl-degrading bacterium, Janthinobacterium lividum MEG1.</title>
        <authorList>
            <person name="Shimodaira J."/>
            <person name="Hatta T."/>
        </authorList>
    </citation>
    <scope>NUCLEOTIDE SEQUENCE [LARGE SCALE GENOMIC DNA]</scope>
    <source>
        <strain evidence="1 2">MEG1</strain>
    </source>
</reference>
<dbReference type="Proteomes" id="UP000179840">
    <property type="component" value="Unassembled WGS sequence"/>
</dbReference>
<evidence type="ECO:0000313" key="2">
    <source>
        <dbReference type="Proteomes" id="UP000179840"/>
    </source>
</evidence>
<dbReference type="EMBL" id="LFKP01000003">
    <property type="protein sequence ID" value="OHV98463.1"/>
    <property type="molecule type" value="Genomic_DNA"/>
</dbReference>
<sequence>MAAEIAPAEHRAQKIQYQCCKRYPNSPQLYTETVIFEQKAFQQRHVGMPYDANFDANFDASSAVACPHHAHPALTPRSATASAQQAGQ</sequence>
<dbReference type="AlphaFoldDB" id="A0A1S1UH11"/>
<accession>A0A1S1UH11</accession>
<evidence type="ECO:0000313" key="1">
    <source>
        <dbReference type="EMBL" id="OHV98463.1"/>
    </source>
</evidence>
<name>A0A1S1UH11_9BURK</name>
<proteinExistence type="predicted"/>
<organism evidence="1 2">
    <name type="scientific">Janthinobacterium lividum</name>
    <dbReference type="NCBI Taxonomy" id="29581"/>
    <lineage>
        <taxon>Bacteria</taxon>
        <taxon>Pseudomonadati</taxon>
        <taxon>Pseudomonadota</taxon>
        <taxon>Betaproteobacteria</taxon>
        <taxon>Burkholderiales</taxon>
        <taxon>Oxalobacteraceae</taxon>
        <taxon>Janthinobacterium</taxon>
    </lineage>
</organism>
<gene>
    <name evidence="1" type="ORF">AKG95_04315</name>
</gene>
<comment type="caution">
    <text evidence="1">The sequence shown here is derived from an EMBL/GenBank/DDBJ whole genome shotgun (WGS) entry which is preliminary data.</text>
</comment>
<protein>
    <submittedName>
        <fullName evidence="1">Uncharacterized protein</fullName>
    </submittedName>
</protein>